<protein>
    <submittedName>
        <fullName evidence="2">Uncharacterized protein</fullName>
    </submittedName>
</protein>
<feature type="transmembrane region" description="Helical" evidence="1">
    <location>
        <begin position="70"/>
        <end position="96"/>
    </location>
</feature>
<keyword evidence="1" id="KW-1133">Transmembrane helix</keyword>
<dbReference type="EMBL" id="LVVM01002687">
    <property type="protein sequence ID" value="OJA16113.1"/>
    <property type="molecule type" value="Genomic_DNA"/>
</dbReference>
<dbReference type="AlphaFoldDB" id="A0A1J8QRM9"/>
<keyword evidence="1" id="KW-0472">Membrane</keyword>
<proteinExistence type="predicted"/>
<sequence>MTSEESPSLATRDNLTPETVYDRIAKQAASKDKGSNANKRSQPVFVQATFVPSIPQIAKDLNSTHAVVSLGVGMSIFATAVGALVWAAYSSFWYPLRHHERSRHRSVFPPNRIGHHHQKVAGAAQRNVVSRRPSESDMDRKVVHGTTIHCDVRTSDNICWRSDWSLAEFIVSLYQWNVLCMMSPIGSYNVDVAHSRSAEITAAYAVIRSVIVSAATALVTPSIKRIGVAWTDIIAAVLALVGQELIFLTIRYGDRMRAGVDVGF</sequence>
<keyword evidence="3" id="KW-1185">Reference proteome</keyword>
<evidence type="ECO:0000313" key="2">
    <source>
        <dbReference type="EMBL" id="OJA16113.1"/>
    </source>
</evidence>
<gene>
    <name evidence="2" type="ORF">AZE42_10420</name>
</gene>
<organism evidence="2 3">
    <name type="scientific">Rhizopogon vesiculosus</name>
    <dbReference type="NCBI Taxonomy" id="180088"/>
    <lineage>
        <taxon>Eukaryota</taxon>
        <taxon>Fungi</taxon>
        <taxon>Dikarya</taxon>
        <taxon>Basidiomycota</taxon>
        <taxon>Agaricomycotina</taxon>
        <taxon>Agaricomycetes</taxon>
        <taxon>Agaricomycetidae</taxon>
        <taxon>Boletales</taxon>
        <taxon>Suillineae</taxon>
        <taxon>Rhizopogonaceae</taxon>
        <taxon>Rhizopogon</taxon>
    </lineage>
</organism>
<accession>A0A1J8QRM9</accession>
<keyword evidence="1" id="KW-0812">Transmembrane</keyword>
<reference evidence="2 3" key="1">
    <citation type="submission" date="2016-03" db="EMBL/GenBank/DDBJ databases">
        <title>Comparative genomics of the ectomycorrhizal sister species Rhizopogon vinicolor and Rhizopogon vesiculosus (Basidiomycota: Boletales) reveals a divergence of the mating type B locus.</title>
        <authorList>
            <person name="Mujic A.B."/>
            <person name="Kuo A."/>
            <person name="Tritt A."/>
            <person name="Lipzen A."/>
            <person name="Chen C."/>
            <person name="Johnson J."/>
            <person name="Sharma A."/>
            <person name="Barry K."/>
            <person name="Grigoriev I.V."/>
            <person name="Spatafora J.W."/>
        </authorList>
    </citation>
    <scope>NUCLEOTIDE SEQUENCE [LARGE SCALE GENOMIC DNA]</scope>
    <source>
        <strain evidence="2 3">AM-OR11-056</strain>
    </source>
</reference>
<evidence type="ECO:0000256" key="1">
    <source>
        <dbReference type="SAM" id="Phobius"/>
    </source>
</evidence>
<comment type="caution">
    <text evidence="2">The sequence shown here is derived from an EMBL/GenBank/DDBJ whole genome shotgun (WGS) entry which is preliminary data.</text>
</comment>
<evidence type="ECO:0000313" key="3">
    <source>
        <dbReference type="Proteomes" id="UP000183567"/>
    </source>
</evidence>
<name>A0A1J8QRM9_9AGAM</name>
<dbReference type="Proteomes" id="UP000183567">
    <property type="component" value="Unassembled WGS sequence"/>
</dbReference>
<dbReference type="OrthoDB" id="2674276at2759"/>
<feature type="transmembrane region" description="Helical" evidence="1">
    <location>
        <begin position="229"/>
        <end position="250"/>
    </location>
</feature>
<dbReference type="STRING" id="180088.A0A1J8QRM9"/>